<gene>
    <name evidence="5" type="ORF">KGD82_26245</name>
</gene>
<dbReference type="Pfam" id="PF05719">
    <property type="entry name" value="GPP34"/>
    <property type="match status" value="1"/>
</dbReference>
<reference evidence="5" key="1">
    <citation type="submission" date="2021-05" db="EMBL/GenBank/DDBJ databases">
        <authorList>
            <person name="Kaiqin L."/>
            <person name="Jian G."/>
        </authorList>
    </citation>
    <scope>NUCLEOTIDE SEQUENCE</scope>
    <source>
        <strain evidence="5">HDS5</strain>
    </source>
</reference>
<dbReference type="GO" id="GO:0070273">
    <property type="term" value="F:phosphatidylinositol-4-phosphate binding"/>
    <property type="evidence" value="ECO:0007669"/>
    <property type="project" value="InterPro"/>
</dbReference>
<accession>A0A975L9C3</accession>
<sequence length="222" mass="23978">MSETPGGHALIAEDVLLMFFQPASGTIAGENVLYYVLGGAVLTELALRDHVTVRGSVVHAGSVAPTDEVLRSAWDYVDRKPHSVHTVIAAIGPRLRATLLDRLVERGHVERDDRRALGFIPRTVLTLGRSGRHEELFERMRSVLVDRTEPTEHVAAVTALVSASGTLPHLDRRIPWNSAVFGRAQELERGDWGAGAAASAVIRANTAVVINAMVVSSVLATR</sequence>
<protein>
    <submittedName>
        <fullName evidence="5">GPP34 family phosphoprotein</fullName>
    </submittedName>
</protein>
<dbReference type="KEGG" id="nec:KGD82_26245"/>
<keyword evidence="2" id="KW-0333">Golgi apparatus</keyword>
<dbReference type="InterPro" id="IPR038261">
    <property type="entry name" value="GPP34-like_sf"/>
</dbReference>
<evidence type="ECO:0000256" key="4">
    <source>
        <dbReference type="ARBA" id="ARBA00023136"/>
    </source>
</evidence>
<keyword evidence="3" id="KW-0446">Lipid-binding</keyword>
<proteinExistence type="predicted"/>
<evidence type="ECO:0000256" key="3">
    <source>
        <dbReference type="ARBA" id="ARBA00023121"/>
    </source>
</evidence>
<dbReference type="Proteomes" id="UP000682416">
    <property type="component" value="Chromosome"/>
</dbReference>
<keyword evidence="6" id="KW-1185">Reference proteome</keyword>
<evidence type="ECO:0000313" key="5">
    <source>
        <dbReference type="EMBL" id="QVJ01466.1"/>
    </source>
</evidence>
<dbReference type="InterPro" id="IPR008628">
    <property type="entry name" value="GPP34-like"/>
</dbReference>
<evidence type="ECO:0000313" key="6">
    <source>
        <dbReference type="Proteomes" id="UP000682416"/>
    </source>
</evidence>
<dbReference type="EMBL" id="CP074402">
    <property type="protein sequence ID" value="QVJ01466.1"/>
    <property type="molecule type" value="Genomic_DNA"/>
</dbReference>
<keyword evidence="4" id="KW-0472">Membrane</keyword>
<dbReference type="GO" id="GO:0012505">
    <property type="term" value="C:endomembrane system"/>
    <property type="evidence" value="ECO:0007669"/>
    <property type="project" value="UniProtKB-ARBA"/>
</dbReference>
<evidence type="ECO:0000256" key="2">
    <source>
        <dbReference type="ARBA" id="ARBA00023034"/>
    </source>
</evidence>
<dbReference type="GO" id="GO:0005737">
    <property type="term" value="C:cytoplasm"/>
    <property type="evidence" value="ECO:0007669"/>
    <property type="project" value="UniProtKB-ARBA"/>
</dbReference>
<name>A0A975L9C3_9ACTN</name>
<dbReference type="Gene3D" id="1.10.3630.10">
    <property type="entry name" value="yeast vps74-n-term truncation variant domain like"/>
    <property type="match status" value="1"/>
</dbReference>
<organism evidence="5 6">
    <name type="scientific">Nocardiopsis eucommiae</name>
    <dbReference type="NCBI Taxonomy" id="2831970"/>
    <lineage>
        <taxon>Bacteria</taxon>
        <taxon>Bacillati</taxon>
        <taxon>Actinomycetota</taxon>
        <taxon>Actinomycetes</taxon>
        <taxon>Streptosporangiales</taxon>
        <taxon>Nocardiopsidaceae</taxon>
        <taxon>Nocardiopsis</taxon>
    </lineage>
</organism>
<comment type="subcellular location">
    <subcellularLocation>
        <location evidence="1">Golgi apparatus membrane</location>
        <topology evidence="1">Peripheral membrane protein</topology>
        <orientation evidence="1">Cytoplasmic side</orientation>
    </subcellularLocation>
</comment>
<dbReference type="AlphaFoldDB" id="A0A975L9C3"/>
<evidence type="ECO:0000256" key="1">
    <source>
        <dbReference type="ARBA" id="ARBA00004255"/>
    </source>
</evidence>